<dbReference type="InterPro" id="IPR017737">
    <property type="entry name" value="TssE1-like"/>
</dbReference>
<evidence type="ECO:0000259" key="1">
    <source>
        <dbReference type="Pfam" id="PF04965"/>
    </source>
</evidence>
<reference evidence="2" key="2">
    <citation type="submission" date="2020-11" db="EMBL/GenBank/DDBJ databases">
        <authorList>
            <consortium name="NCBI Pathogen Detection Project"/>
        </authorList>
    </citation>
    <scope>NUCLEOTIDE SEQUENCE</scope>
    <source>
        <strain evidence="2">D3612</strain>
    </source>
</reference>
<comment type="caution">
    <text evidence="2">The sequence shown here is derived from an EMBL/GenBank/DDBJ whole genome shotgun (WGS) entry which is preliminary data.</text>
</comment>
<sequence length="140" mass="16342">MRAERLLERLRRWCNREPAFLLRKCDKDILIESIRSHIEKILSTRQGNVLMDNNYGLSESQFLVEDFSVAQKRELNQHISSIISSYEPRLISLEVCNLNTDPVKQLITFHIKGSLRVPYENITVFFTTVLTHRGKAVVKI</sequence>
<dbReference type="SUPFAM" id="SSF160719">
    <property type="entry name" value="gpW/gp25-like"/>
    <property type="match status" value="1"/>
</dbReference>
<dbReference type="Gene3D" id="3.10.450.40">
    <property type="match status" value="1"/>
</dbReference>
<dbReference type="AlphaFoldDB" id="A0AAN5KTE1"/>
<dbReference type="InterPro" id="IPR007048">
    <property type="entry name" value="IraD/Gp25-like"/>
</dbReference>
<evidence type="ECO:0000313" key="2">
    <source>
        <dbReference type="EMBL" id="HAT1597539.1"/>
    </source>
</evidence>
<dbReference type="Proteomes" id="UP000861567">
    <property type="component" value="Unassembled WGS sequence"/>
</dbReference>
<dbReference type="NCBIfam" id="TIGR03357">
    <property type="entry name" value="VI_zyme"/>
    <property type="match status" value="1"/>
</dbReference>
<name>A0AAN5KTE1_LEGPN</name>
<dbReference type="Pfam" id="PF04965">
    <property type="entry name" value="GPW_gp25"/>
    <property type="match status" value="1"/>
</dbReference>
<reference evidence="2" key="1">
    <citation type="journal article" date="2018" name="Genome Biol.">
        <title>SKESA: strategic k-mer extension for scrupulous assemblies.</title>
        <authorList>
            <person name="Souvorov A."/>
            <person name="Agarwala R."/>
            <person name="Lipman D.J."/>
        </authorList>
    </citation>
    <scope>NUCLEOTIDE SEQUENCE</scope>
    <source>
        <strain evidence="2">D3612</strain>
    </source>
</reference>
<organism evidence="2 3">
    <name type="scientific">Legionella pneumophila</name>
    <dbReference type="NCBI Taxonomy" id="446"/>
    <lineage>
        <taxon>Bacteria</taxon>
        <taxon>Pseudomonadati</taxon>
        <taxon>Pseudomonadota</taxon>
        <taxon>Gammaproteobacteria</taxon>
        <taxon>Legionellales</taxon>
        <taxon>Legionellaceae</taxon>
        <taxon>Legionella</taxon>
    </lineage>
</organism>
<protein>
    <submittedName>
        <fullName evidence="2">Type VI secretion system baseplate subunit TssE</fullName>
    </submittedName>
</protein>
<gene>
    <name evidence="2" type="primary">tssE</name>
    <name evidence="2" type="ORF">I8Y58_002795</name>
</gene>
<accession>A0AAN5KTE1</accession>
<feature type="domain" description="IraD/Gp25-like" evidence="1">
    <location>
        <begin position="32"/>
        <end position="116"/>
    </location>
</feature>
<evidence type="ECO:0000313" key="3">
    <source>
        <dbReference type="Proteomes" id="UP000861567"/>
    </source>
</evidence>
<dbReference type="EMBL" id="DACSEI010000044">
    <property type="protein sequence ID" value="HAT1597539.1"/>
    <property type="molecule type" value="Genomic_DNA"/>
</dbReference>
<proteinExistence type="predicted"/>